<dbReference type="InterPro" id="IPR007122">
    <property type="entry name" value="Villin/Gelsolin"/>
</dbReference>
<dbReference type="Pfam" id="PF00626">
    <property type="entry name" value="Gelsolin"/>
    <property type="match status" value="6"/>
</dbReference>
<evidence type="ECO:0000313" key="6">
    <source>
        <dbReference type="EMBL" id="NOV48492.1"/>
    </source>
</evidence>
<dbReference type="FunFam" id="3.40.20.10:FF:000002">
    <property type="entry name" value="Gelsolin"/>
    <property type="match status" value="1"/>
</dbReference>
<evidence type="ECO:0000256" key="3">
    <source>
        <dbReference type="ARBA" id="ARBA00022737"/>
    </source>
</evidence>
<evidence type="ECO:0000256" key="2">
    <source>
        <dbReference type="ARBA" id="ARBA00022467"/>
    </source>
</evidence>
<dbReference type="PANTHER" id="PTHR11977:SF123">
    <property type="entry name" value="GELSOLIN"/>
    <property type="match status" value="1"/>
</dbReference>
<feature type="domain" description="Gelsolin-like" evidence="5">
    <location>
        <begin position="627"/>
        <end position="701"/>
    </location>
</feature>
<evidence type="ECO:0000259" key="5">
    <source>
        <dbReference type="Pfam" id="PF00626"/>
    </source>
</evidence>
<dbReference type="SMART" id="SM00262">
    <property type="entry name" value="GEL"/>
    <property type="match status" value="6"/>
</dbReference>
<dbReference type="InterPro" id="IPR007123">
    <property type="entry name" value="Gelsolin-like_dom"/>
</dbReference>
<dbReference type="PANTHER" id="PTHR11977">
    <property type="entry name" value="VILLIN"/>
    <property type="match status" value="1"/>
</dbReference>
<dbReference type="CDD" id="cd11291">
    <property type="entry name" value="gelsolin_S6_like"/>
    <property type="match status" value="1"/>
</dbReference>
<keyword evidence="2" id="KW-0117">Actin capping</keyword>
<dbReference type="Gene3D" id="3.40.20.10">
    <property type="entry name" value="Severin"/>
    <property type="match status" value="6"/>
</dbReference>
<proteinExistence type="inferred from homology"/>
<dbReference type="EMBL" id="GIIL01004766">
    <property type="protein sequence ID" value="NOV48492.1"/>
    <property type="molecule type" value="Transcribed_RNA"/>
</dbReference>
<comment type="similarity">
    <text evidence="1">Belongs to the villin/gelsolin family.</text>
</comment>
<dbReference type="GO" id="GO:0005546">
    <property type="term" value="F:phosphatidylinositol-4,5-bisphosphate binding"/>
    <property type="evidence" value="ECO:0007669"/>
    <property type="project" value="TreeGrafter"/>
</dbReference>
<dbReference type="CDD" id="cd11289">
    <property type="entry name" value="gelsolin_S2_like"/>
    <property type="match status" value="1"/>
</dbReference>
<name>A0A6M2DQH9_XENCH</name>
<dbReference type="CDD" id="cd11292">
    <property type="entry name" value="gelsolin_S3_like"/>
    <property type="match status" value="1"/>
</dbReference>
<feature type="domain" description="Gelsolin-like" evidence="5">
    <location>
        <begin position="417"/>
        <end position="484"/>
    </location>
</feature>
<dbReference type="CDD" id="cd11288">
    <property type="entry name" value="gelsolin_S5_like"/>
    <property type="match status" value="1"/>
</dbReference>
<feature type="domain" description="Gelsolin-like" evidence="5">
    <location>
        <begin position="22"/>
        <end position="104"/>
    </location>
</feature>
<reference evidence="6" key="1">
    <citation type="submission" date="2020-03" db="EMBL/GenBank/DDBJ databases">
        <title>Transcriptomic Profiling of the Digestive Tract of the Rat Flea, Xenopsylla cheopis, Following Blood Feeding and Infection with Yersinia pestis.</title>
        <authorList>
            <person name="Bland D.M."/>
            <person name="Martens C.A."/>
            <person name="Virtaneva K."/>
            <person name="Kanakabandi K."/>
            <person name="Long D."/>
            <person name="Rosenke R."/>
            <person name="Saturday G.A."/>
            <person name="Hoyt F.H."/>
            <person name="Bruno D.P."/>
            <person name="Ribeiro J.M.C."/>
            <person name="Hinnebusch J."/>
        </authorList>
    </citation>
    <scope>NUCLEOTIDE SEQUENCE</scope>
</reference>
<dbReference type="SUPFAM" id="SSF55753">
    <property type="entry name" value="Actin depolymerizing proteins"/>
    <property type="match status" value="6"/>
</dbReference>
<dbReference type="FunFam" id="3.40.20.10:FF:000005">
    <property type="entry name" value="Gelsolin"/>
    <property type="match status" value="1"/>
</dbReference>
<protein>
    <submittedName>
        <fullName evidence="6">Putative actin regulatory protein supervillin gelsolin/villin family</fullName>
    </submittedName>
</protein>
<dbReference type="CDD" id="cd11290">
    <property type="entry name" value="gelsolin_S1_like"/>
    <property type="match status" value="1"/>
</dbReference>
<dbReference type="GO" id="GO:0008154">
    <property type="term" value="P:actin polymerization or depolymerization"/>
    <property type="evidence" value="ECO:0007669"/>
    <property type="project" value="TreeGrafter"/>
</dbReference>
<dbReference type="GO" id="GO:0051014">
    <property type="term" value="P:actin filament severing"/>
    <property type="evidence" value="ECO:0007669"/>
    <property type="project" value="TreeGrafter"/>
</dbReference>
<keyword evidence="4" id="KW-0009">Actin-binding</keyword>
<evidence type="ECO:0000256" key="1">
    <source>
        <dbReference type="ARBA" id="ARBA00008418"/>
    </source>
</evidence>
<feature type="domain" description="Gelsolin-like" evidence="5">
    <location>
        <begin position="523"/>
        <end position="571"/>
    </location>
</feature>
<dbReference type="GO" id="GO:0005737">
    <property type="term" value="C:cytoplasm"/>
    <property type="evidence" value="ECO:0007669"/>
    <property type="project" value="TreeGrafter"/>
</dbReference>
<dbReference type="GO" id="GO:0015629">
    <property type="term" value="C:actin cytoskeleton"/>
    <property type="evidence" value="ECO:0007669"/>
    <property type="project" value="TreeGrafter"/>
</dbReference>
<evidence type="ECO:0000256" key="4">
    <source>
        <dbReference type="ARBA" id="ARBA00023203"/>
    </source>
</evidence>
<sequence>MHAQFANAGTAKGLEIWRVENFEPVPYPKNDYGKFYTGDSYIVLNTKEDKKGQFTWDVHFWLGLETSQDEAGAAAIMTVEIDDKLGGAPIQHREVQEHESQLFLSYFKNGVRYMPGGVASGFSHVETNANGAKRLFQVKGKKNIRVKLVEPSISSMNQGDCFILDNGGVIYVYVGRNSKRLEKIKATSAANQIRDQDHHGRARVNIIDEFSSQSDIEGFFEALGSGSAAAIPEEAVGGDDQEFERQEEQATKLYRVQDSSNEPVLVAQRPLRQEMLDTNDCFILDAGSAGIFVWIGKRSSPGEKSKAMAKGQAFLASNKYPVWTQVHRIVDGAETTAFKQYFATWRDQGMTHTRLIRSAGLLDSDQSDSEFDPTAWITLRKSKTRAVGFMPDKHADGEIEVLLVRPGKVAVQSDDEASLFYAENCYIVKYTHSTGTVLYYWIGAKSDRFTRKALDEQIAAMDEELGDTAVRVRVPQGHEPRHLLKLFKGKMITFIIGSSERPVQGTTQLFRARGSAHAGEGRAEQVDLNAASLCSDDAFLLTKPGYAALWFGKGASDDEKEMARNSASRVGDGVTEEFEEGDESVEFWQELGGKAPYNTEIDPPGAPIMEPRLFHCRITLNGRLRVEEVDDYDQSDLDVDDIMILDAGDELYIWIGNGSTEEEKQKSMEMANKYLKTDPTERTPDNTCLVTVHQGSEPKNFKRLFAHWDDNLWVSS</sequence>
<dbReference type="PRINTS" id="PR00597">
    <property type="entry name" value="GELSOLIN"/>
</dbReference>
<dbReference type="GO" id="GO:0051015">
    <property type="term" value="F:actin filament binding"/>
    <property type="evidence" value="ECO:0007669"/>
    <property type="project" value="InterPro"/>
</dbReference>
<dbReference type="AlphaFoldDB" id="A0A6M2DQH9"/>
<organism evidence="6">
    <name type="scientific">Xenopsylla cheopis</name>
    <name type="common">Oriental rat flea</name>
    <name type="synonym">Pulex cheopis</name>
    <dbReference type="NCBI Taxonomy" id="163159"/>
    <lineage>
        <taxon>Eukaryota</taxon>
        <taxon>Metazoa</taxon>
        <taxon>Ecdysozoa</taxon>
        <taxon>Arthropoda</taxon>
        <taxon>Hexapoda</taxon>
        <taxon>Insecta</taxon>
        <taxon>Pterygota</taxon>
        <taxon>Neoptera</taxon>
        <taxon>Endopterygota</taxon>
        <taxon>Siphonaptera</taxon>
        <taxon>Pulicidae</taxon>
        <taxon>Xenopsyllinae</taxon>
        <taxon>Xenopsylla</taxon>
    </lineage>
</organism>
<accession>A0A6M2DQH9</accession>
<feature type="domain" description="Gelsolin-like" evidence="5">
    <location>
        <begin position="265"/>
        <end position="338"/>
    </location>
</feature>
<feature type="domain" description="Gelsolin-like" evidence="5">
    <location>
        <begin position="143"/>
        <end position="209"/>
    </location>
</feature>
<dbReference type="GO" id="GO:0051016">
    <property type="term" value="P:barbed-end actin filament capping"/>
    <property type="evidence" value="ECO:0007669"/>
    <property type="project" value="TreeGrafter"/>
</dbReference>
<keyword evidence="3" id="KW-0677">Repeat</keyword>
<dbReference type="InterPro" id="IPR029006">
    <property type="entry name" value="ADF-H/Gelsolin-like_dom_sf"/>
</dbReference>